<dbReference type="NCBIfam" id="TIGR00580">
    <property type="entry name" value="mfd"/>
    <property type="match status" value="1"/>
</dbReference>
<comment type="similarity">
    <text evidence="11 13">In the C-terminal section; belongs to the helicase family. RecG subfamily.</text>
</comment>
<evidence type="ECO:0000256" key="9">
    <source>
        <dbReference type="ARBA" id="ARBA00023204"/>
    </source>
</evidence>
<dbReference type="SMART" id="SM00490">
    <property type="entry name" value="HELICc"/>
    <property type="match status" value="1"/>
</dbReference>
<dbReference type="Pfam" id="PF03461">
    <property type="entry name" value="TRCF"/>
    <property type="match status" value="1"/>
</dbReference>
<dbReference type="InterPro" id="IPR011545">
    <property type="entry name" value="DEAD/DEAH_box_helicase_dom"/>
</dbReference>
<evidence type="ECO:0000256" key="6">
    <source>
        <dbReference type="ARBA" id="ARBA00022806"/>
    </source>
</evidence>
<dbReference type="PANTHER" id="PTHR47964:SF1">
    <property type="entry name" value="ATP-DEPENDENT DNA HELICASE HOMOLOG RECG, CHLOROPLASTIC"/>
    <property type="match status" value="1"/>
</dbReference>
<evidence type="ECO:0000256" key="4">
    <source>
        <dbReference type="ARBA" id="ARBA00022763"/>
    </source>
</evidence>
<keyword evidence="7 13" id="KW-0067">ATP-binding</keyword>
<dbReference type="GO" id="GO:0003678">
    <property type="term" value="F:DNA helicase activity"/>
    <property type="evidence" value="ECO:0007669"/>
    <property type="project" value="TreeGrafter"/>
</dbReference>
<dbReference type="Pfam" id="PF02559">
    <property type="entry name" value="CarD_TRCF_RID"/>
    <property type="match status" value="1"/>
</dbReference>
<organism evidence="16">
    <name type="scientific">uncultured Gemmatimonadota bacterium</name>
    <dbReference type="NCBI Taxonomy" id="203437"/>
    <lineage>
        <taxon>Bacteria</taxon>
        <taxon>Pseudomonadati</taxon>
        <taxon>Gemmatimonadota</taxon>
        <taxon>environmental samples</taxon>
    </lineage>
</organism>
<protein>
    <recommendedName>
        <fullName evidence="12 13">Transcription-repair-coupling factor</fullName>
        <shortName evidence="13">TRCF</shortName>
        <ecNumber evidence="13">3.6.4.-</ecNumber>
    </recommendedName>
</protein>
<evidence type="ECO:0000313" key="16">
    <source>
        <dbReference type="EMBL" id="CAA9308622.1"/>
    </source>
</evidence>
<dbReference type="EMBL" id="CADCTW010000062">
    <property type="protein sequence ID" value="CAA9308622.1"/>
    <property type="molecule type" value="Genomic_DNA"/>
</dbReference>
<comment type="subcellular location">
    <subcellularLocation>
        <location evidence="1 13">Cytoplasm</location>
    </subcellularLocation>
</comment>
<dbReference type="GO" id="GO:0005524">
    <property type="term" value="F:ATP binding"/>
    <property type="evidence" value="ECO:0007669"/>
    <property type="project" value="UniProtKB-UniRule"/>
</dbReference>
<dbReference type="AlphaFoldDB" id="A0A6J4KMI8"/>
<evidence type="ECO:0000256" key="5">
    <source>
        <dbReference type="ARBA" id="ARBA00022801"/>
    </source>
</evidence>
<evidence type="ECO:0000256" key="2">
    <source>
        <dbReference type="ARBA" id="ARBA00022490"/>
    </source>
</evidence>
<dbReference type="InterPro" id="IPR003711">
    <property type="entry name" value="CarD-like/TRCF_RID"/>
</dbReference>
<dbReference type="InterPro" id="IPR036101">
    <property type="entry name" value="CarD-like/TRCF_RID_sf"/>
</dbReference>
<dbReference type="FunFam" id="3.40.50.300:FF:000546">
    <property type="entry name" value="Transcription-repair-coupling factor"/>
    <property type="match status" value="1"/>
</dbReference>
<name>A0A6J4KMI8_9BACT</name>
<dbReference type="InterPro" id="IPR005118">
    <property type="entry name" value="TRCF_C"/>
</dbReference>
<dbReference type="PANTHER" id="PTHR47964">
    <property type="entry name" value="ATP-DEPENDENT DNA HELICASE HOMOLOG RECG, CHLOROPLASTIC"/>
    <property type="match status" value="1"/>
</dbReference>
<keyword evidence="5 13" id="KW-0378">Hydrolase</keyword>
<keyword evidence="3 13" id="KW-0547">Nucleotide-binding</keyword>
<dbReference type="InterPro" id="IPR037235">
    <property type="entry name" value="TRCF-like_C_D7"/>
</dbReference>
<dbReference type="EC" id="3.6.4.-" evidence="13"/>
<proteinExistence type="inferred from homology"/>
<dbReference type="PROSITE" id="PS51192">
    <property type="entry name" value="HELICASE_ATP_BIND_1"/>
    <property type="match status" value="1"/>
</dbReference>
<accession>A0A6J4KMI8</accession>
<dbReference type="SMART" id="SM00487">
    <property type="entry name" value="DEXDc"/>
    <property type="match status" value="1"/>
</dbReference>
<dbReference type="Gene3D" id="3.40.50.300">
    <property type="entry name" value="P-loop containing nucleotide triphosphate hydrolases"/>
    <property type="match status" value="2"/>
</dbReference>
<keyword evidence="6" id="KW-0347">Helicase</keyword>
<gene>
    <name evidence="13" type="primary">mfd</name>
    <name evidence="16" type="ORF">AVDCRST_MAG68-1123</name>
</gene>
<dbReference type="GO" id="GO:0000716">
    <property type="term" value="P:transcription-coupled nucleotide-excision repair, DNA damage recognition"/>
    <property type="evidence" value="ECO:0007669"/>
    <property type="project" value="UniProtKB-UniRule"/>
</dbReference>
<dbReference type="Pfam" id="PF17757">
    <property type="entry name" value="UvrB_inter"/>
    <property type="match status" value="1"/>
</dbReference>
<dbReference type="Gene3D" id="3.90.1150.50">
    <property type="entry name" value="Transcription-repair-coupling factor, D7 domain"/>
    <property type="match status" value="1"/>
</dbReference>
<dbReference type="SUPFAM" id="SSF52540">
    <property type="entry name" value="P-loop containing nucleoside triphosphate hydrolases"/>
    <property type="match status" value="4"/>
</dbReference>
<dbReference type="InterPro" id="IPR027417">
    <property type="entry name" value="P-loop_NTPase"/>
</dbReference>
<dbReference type="InterPro" id="IPR001650">
    <property type="entry name" value="Helicase_C-like"/>
</dbReference>
<evidence type="ECO:0000256" key="7">
    <source>
        <dbReference type="ARBA" id="ARBA00022840"/>
    </source>
</evidence>
<dbReference type="PROSITE" id="PS51194">
    <property type="entry name" value="HELICASE_CTER"/>
    <property type="match status" value="1"/>
</dbReference>
<dbReference type="GO" id="GO:0016787">
    <property type="term" value="F:hydrolase activity"/>
    <property type="evidence" value="ECO:0007669"/>
    <property type="project" value="UniProtKB-KW"/>
</dbReference>
<dbReference type="SUPFAM" id="SSF143517">
    <property type="entry name" value="TRCF domain-like"/>
    <property type="match status" value="1"/>
</dbReference>
<evidence type="ECO:0000256" key="3">
    <source>
        <dbReference type="ARBA" id="ARBA00022741"/>
    </source>
</evidence>
<dbReference type="InterPro" id="IPR014001">
    <property type="entry name" value="Helicase_ATP-bd"/>
</dbReference>
<feature type="domain" description="Helicase ATP-binding" evidence="14">
    <location>
        <begin position="585"/>
        <end position="746"/>
    </location>
</feature>
<keyword evidence="8 13" id="KW-0238">DNA-binding</keyword>
<evidence type="ECO:0000256" key="12">
    <source>
        <dbReference type="ARBA" id="ARBA00070128"/>
    </source>
</evidence>
<dbReference type="Gene3D" id="2.40.10.170">
    <property type="match status" value="1"/>
</dbReference>
<dbReference type="GO" id="GO:0003684">
    <property type="term" value="F:damaged DNA binding"/>
    <property type="evidence" value="ECO:0007669"/>
    <property type="project" value="InterPro"/>
</dbReference>
<dbReference type="InterPro" id="IPR047112">
    <property type="entry name" value="RecG/Mfd"/>
</dbReference>
<sequence>MPHPLLIDSVQTVPAFRELAAGLPRAGEAVVASGLAGSAPLLLVAGLHRARPERMWLVVGGGPEDAEMATSDLEALLGEASVFLYPQRESLPYEEGEPHLEIGGTRVEALEALLSGRASLLVTTPRALQELAPAVEGLDDLRLEIRTGEEVLLTELAARLEGMGFDRVPTVEAVGQFALRGGIVDVFGFGAPEPARIEFFGDSVESIRYFDILTQLSVRSVEELQLLPVDLRAQRPEGSRPAARATEGTERRSLMDYLPSDALMVHLAGGGTWGELERTWSEVRRLHTAETQRGNHPEPPENLFLPAETAARRLQGFAQLFVDDTGDLPTDSTTRFRALPPEAIDRDMGRLGDVLRGAAARGEQTLILCDNQGQLERLQELLDELRIARQVELGIGSIAGGFVLADSEPPLRLLTDHEIFRRSRRVRRRRRFRGGAALESIAALKPGEYVVHMDHGVGQFRRMERVRVGEEEFETLVIEYAGGELLRVPVHRVDLIERWVSDADEANAAPKVHRIGGKDWSRQKQRTKKAIEEMTAELLELYAARAAEKGFAFAADTRWQREMESAFLFEDTPDQRQATEDVKRDMESPRPMDRLICGDVGYGKTEIAIRAAFKAVQDGRQVAVLVPTTILAEQHMHTFSERLADFPVRIEALSRFRTAKEQSEVLRRLEAGEVDVVVGTHRILSPDVKFRELGLIIVDEEQRFGVKHKELLKQLRRTVDVLTLTATPIPRTLHFSMLGLRDMTLIQTPPRDRQPVITHVLPWTDAIIEDAMRRELDRGGQVFFVHNRVETIDTVAQRVQRLVPEARIAIAHGQMKEKELEAVMTAFLDGERDILVATAIIESGLDVPRANTLIVNRADHFGLSQLYQIRGRVGRSHHRAFCYLLIPDEIQEDAEKRLRVLEHYTELGSGYRIALKDLELRGAGNILGSQQSGFVHAVGLDTYMRLLDDTIKQLKGGGKDVSTLLADVSVDGAALIPDDYVPDEAQKLNFYRRLSRVETVEAADAIRRELRDRFGPVPAEVETLLSTAQLRLLGGELGMERILVRPWDVRINFRRGNVPRMASLQSAFASHQLAVEVRRPTPLSLALTRHGTEPILPTLVAAIRDLASEVAKAA</sequence>
<dbReference type="Pfam" id="PF00270">
    <property type="entry name" value="DEAD"/>
    <property type="match status" value="1"/>
</dbReference>
<dbReference type="GO" id="GO:0005737">
    <property type="term" value="C:cytoplasm"/>
    <property type="evidence" value="ECO:0007669"/>
    <property type="project" value="UniProtKB-SubCell"/>
</dbReference>
<feature type="domain" description="Helicase C-terminal" evidence="15">
    <location>
        <begin position="767"/>
        <end position="919"/>
    </location>
</feature>
<dbReference type="Pfam" id="PF00271">
    <property type="entry name" value="Helicase_C"/>
    <property type="match status" value="1"/>
</dbReference>
<evidence type="ECO:0000256" key="1">
    <source>
        <dbReference type="ARBA" id="ARBA00004496"/>
    </source>
</evidence>
<dbReference type="HAMAP" id="MF_00969">
    <property type="entry name" value="TRCF"/>
    <property type="match status" value="1"/>
</dbReference>
<dbReference type="InterPro" id="IPR004576">
    <property type="entry name" value="Mfd"/>
</dbReference>
<dbReference type="SMART" id="SM00982">
    <property type="entry name" value="TRCF"/>
    <property type="match status" value="1"/>
</dbReference>
<dbReference type="GO" id="GO:0006355">
    <property type="term" value="P:regulation of DNA-templated transcription"/>
    <property type="evidence" value="ECO:0007669"/>
    <property type="project" value="UniProtKB-UniRule"/>
</dbReference>
<comment type="function">
    <text evidence="13">Couples transcription and DNA repair by recognizing RNA polymerase (RNAP) stalled at DNA lesions. Mediates ATP-dependent release of RNAP and its truncated transcript from the DNA, and recruitment of nucleotide excision repair machinery to the damaged site.</text>
</comment>
<keyword evidence="9 13" id="KW-0234">DNA repair</keyword>
<dbReference type="SMART" id="SM01058">
    <property type="entry name" value="CarD_TRCF"/>
    <property type="match status" value="1"/>
</dbReference>
<evidence type="ECO:0000256" key="8">
    <source>
        <dbReference type="ARBA" id="ARBA00023125"/>
    </source>
</evidence>
<evidence type="ECO:0000259" key="14">
    <source>
        <dbReference type="PROSITE" id="PS51192"/>
    </source>
</evidence>
<reference evidence="16" key="1">
    <citation type="submission" date="2020-02" db="EMBL/GenBank/DDBJ databases">
        <authorList>
            <person name="Meier V. D."/>
        </authorList>
    </citation>
    <scope>NUCLEOTIDE SEQUENCE</scope>
    <source>
        <strain evidence="16">AVDCRST_MAG68</strain>
    </source>
</reference>
<keyword evidence="4 13" id="KW-0227">DNA damage</keyword>
<evidence type="ECO:0000256" key="11">
    <source>
        <dbReference type="ARBA" id="ARBA00061399"/>
    </source>
</evidence>
<comment type="similarity">
    <text evidence="10 13">In the N-terminal section; belongs to the UvrB family.</text>
</comment>
<dbReference type="SUPFAM" id="SSF141259">
    <property type="entry name" value="CarD-like"/>
    <property type="match status" value="1"/>
</dbReference>
<keyword evidence="2 13" id="KW-0963">Cytoplasm</keyword>
<dbReference type="Gene3D" id="3.30.2060.10">
    <property type="entry name" value="Penicillin-binding protein 1b domain"/>
    <property type="match status" value="1"/>
</dbReference>
<dbReference type="CDD" id="cd17991">
    <property type="entry name" value="DEXHc_TRCF"/>
    <property type="match status" value="1"/>
</dbReference>
<dbReference type="InterPro" id="IPR041471">
    <property type="entry name" value="UvrB_inter"/>
</dbReference>
<evidence type="ECO:0000259" key="15">
    <source>
        <dbReference type="PROSITE" id="PS51194"/>
    </source>
</evidence>
<evidence type="ECO:0000256" key="10">
    <source>
        <dbReference type="ARBA" id="ARBA00061104"/>
    </source>
</evidence>
<evidence type="ECO:0000256" key="13">
    <source>
        <dbReference type="HAMAP-Rule" id="MF_00969"/>
    </source>
</evidence>